<evidence type="ECO:0000313" key="1">
    <source>
        <dbReference type="EMBL" id="ABV74870.1"/>
    </source>
</evidence>
<dbReference type="STRING" id="293614.A1C_02900"/>
<name>A8GN95_RICAH</name>
<dbReference type="EMBL" id="CP000847">
    <property type="protein sequence ID" value="ABV74870.1"/>
    <property type="molecule type" value="Genomic_DNA"/>
</dbReference>
<keyword evidence="2" id="KW-1185">Reference proteome</keyword>
<reference evidence="1" key="1">
    <citation type="submission" date="2007-09" db="EMBL/GenBank/DDBJ databases">
        <title>Complete Genome Sequence of Rickettsia akari.</title>
        <authorList>
            <person name="Madan A."/>
            <person name="Fahey J."/>
            <person name="Helton E."/>
            <person name="Ketteman M."/>
            <person name="Madan A."/>
            <person name="Rodrigues S."/>
            <person name="Sanchez A."/>
            <person name="Whiting M."/>
            <person name="Dasch G."/>
            <person name="Eremeeva M."/>
        </authorList>
    </citation>
    <scope>NUCLEOTIDE SEQUENCE</scope>
    <source>
        <strain evidence="1">Hartford</strain>
    </source>
</reference>
<accession>A8GN95</accession>
<proteinExistence type="predicted"/>
<dbReference type="KEGG" id="rak:A1C_02900"/>
<evidence type="ECO:0000313" key="2">
    <source>
        <dbReference type="Proteomes" id="UP000006830"/>
    </source>
</evidence>
<dbReference type="AlphaFoldDB" id="A8GN95"/>
<gene>
    <name evidence="1" type="ordered locus">A1C_02900</name>
</gene>
<protein>
    <submittedName>
        <fullName evidence="1">Uncharacterized protein</fullName>
    </submittedName>
</protein>
<sequence length="44" mass="5058">MLAFKSNVNLLILDSKEISLKLIGRIMSKLKIFLASINKLIWKL</sequence>
<organism evidence="1 2">
    <name type="scientific">Rickettsia akari (strain Hartford)</name>
    <dbReference type="NCBI Taxonomy" id="293614"/>
    <lineage>
        <taxon>Bacteria</taxon>
        <taxon>Pseudomonadati</taxon>
        <taxon>Pseudomonadota</taxon>
        <taxon>Alphaproteobacteria</taxon>
        <taxon>Rickettsiales</taxon>
        <taxon>Rickettsiaceae</taxon>
        <taxon>Rickettsieae</taxon>
        <taxon>Rickettsia</taxon>
        <taxon>spotted fever group</taxon>
    </lineage>
</organism>
<dbReference type="HOGENOM" id="CLU_3221354_0_0_5"/>
<dbReference type="Proteomes" id="UP000006830">
    <property type="component" value="Chromosome"/>
</dbReference>